<feature type="domain" description="GmrSD restriction endonucleases N-terminal" evidence="1">
    <location>
        <begin position="31"/>
        <end position="187"/>
    </location>
</feature>
<dbReference type="OrthoDB" id="3654724at2"/>
<gene>
    <name evidence="3" type="ORF">E3U44_00545</name>
</gene>
<evidence type="ECO:0000313" key="3">
    <source>
        <dbReference type="EMBL" id="QBQ53153.1"/>
    </source>
</evidence>
<evidence type="ECO:0000259" key="1">
    <source>
        <dbReference type="Pfam" id="PF03235"/>
    </source>
</evidence>
<proteinExistence type="predicted"/>
<dbReference type="InterPro" id="IPR057156">
    <property type="entry name" value="DUF7834"/>
</dbReference>
<dbReference type="EMBL" id="CP038033">
    <property type="protein sequence ID" value="QBQ53153.1"/>
    <property type="molecule type" value="Genomic_DNA"/>
</dbReference>
<accession>A0A4P7BTF4</accession>
<organism evidence="3 4">
    <name type="scientific">Nitrosococcus wardiae</name>
    <dbReference type="NCBI Taxonomy" id="1814290"/>
    <lineage>
        <taxon>Bacteria</taxon>
        <taxon>Pseudomonadati</taxon>
        <taxon>Pseudomonadota</taxon>
        <taxon>Gammaproteobacteria</taxon>
        <taxon>Chromatiales</taxon>
        <taxon>Chromatiaceae</taxon>
        <taxon>Nitrosococcus</taxon>
    </lineage>
</organism>
<protein>
    <submittedName>
        <fullName evidence="3">DUF262 domain-containing protein</fullName>
    </submittedName>
</protein>
<dbReference type="Pfam" id="PF03235">
    <property type="entry name" value="GmrSD_N"/>
    <property type="match status" value="1"/>
</dbReference>
<sequence>MTVVVASCTLAELFAGRPIKASDDSMIEGQLHLPEYQRPYRWGKEQVYRLRKDLCCYFKEDDKARKQNHLFYLGSIILHQQERGHRLNIIDGQQRLTTMALLACIKKLGSYPDLEYDSPLSQQQIRENLRLLRQEEHQAVYHAIDLTRINITLVVTRSEDDAYRFFETQNTGGVRLSGPDIIKAHHLRATPRNRQDDYARMWEALGDLNPLVDIVLKARCWNALDFNPLPSHRQPQQVREVVVAELAERTGEEITDVAYQCTSVTRTEAGKVLQTSHATGYAMRQPLNAGINTIHYLEYFERLRQRLLTDRTEPNLGTFHDFYRNLIETLDGCSYLKKLYDSTLLLYASHFGLERFFEAALRLFRVVYSPRVSNQKAVRESSVAAFVRDNPVFDWILMNYTQEQCMARLRRFEVKVSPENLEPQDNGVKKRFVLAVKAYLGLDLSEEQLAKDYDLALQKAIKRRCKGQEVSNA</sequence>
<dbReference type="Pfam" id="PF25202">
    <property type="entry name" value="DUF7834"/>
    <property type="match status" value="1"/>
</dbReference>
<keyword evidence="4" id="KW-1185">Reference proteome</keyword>
<dbReference type="PANTHER" id="PTHR35149">
    <property type="entry name" value="SLL5132 PROTEIN"/>
    <property type="match status" value="1"/>
</dbReference>
<dbReference type="Proteomes" id="UP000294325">
    <property type="component" value="Chromosome"/>
</dbReference>
<evidence type="ECO:0000313" key="4">
    <source>
        <dbReference type="Proteomes" id="UP000294325"/>
    </source>
</evidence>
<dbReference type="InterPro" id="IPR004919">
    <property type="entry name" value="GmrSD_N"/>
</dbReference>
<evidence type="ECO:0000259" key="2">
    <source>
        <dbReference type="Pfam" id="PF25202"/>
    </source>
</evidence>
<dbReference type="RefSeq" id="WP_134356170.1">
    <property type="nucleotide sequence ID" value="NZ_CP038033.1"/>
</dbReference>
<feature type="domain" description="DUF7834" evidence="2">
    <location>
        <begin position="195"/>
        <end position="416"/>
    </location>
</feature>
<name>A0A4P7BTF4_9GAMM</name>
<dbReference type="AlphaFoldDB" id="A0A4P7BTF4"/>
<dbReference type="KEGG" id="nwr:E3U44_00545"/>
<reference evidence="3 4" key="1">
    <citation type="submission" date="2019-03" db="EMBL/GenBank/DDBJ databases">
        <title>The genome sequence of Nitrosococcus wardiae strain D1FHST reveals the archetypal metabolic capacity of ammonia-oxidizing Gammaproteobacteria.</title>
        <authorList>
            <person name="Wang L."/>
            <person name="Lim C.K."/>
            <person name="Hanson T.E."/>
            <person name="Dang H."/>
            <person name="Klotz M.G."/>
        </authorList>
    </citation>
    <scope>NUCLEOTIDE SEQUENCE [LARGE SCALE GENOMIC DNA]</scope>
    <source>
        <strain evidence="3 4">D1FHS</strain>
    </source>
</reference>
<dbReference type="PANTHER" id="PTHR35149:SF2">
    <property type="entry name" value="DUF262 DOMAIN-CONTAINING PROTEIN"/>
    <property type="match status" value="1"/>
</dbReference>